<protein>
    <submittedName>
        <fullName evidence="2">DUF397 domain-containing protein</fullName>
    </submittedName>
</protein>
<dbReference type="EMBL" id="QLYX01000017">
    <property type="protein sequence ID" value="RAY11711.1"/>
    <property type="molecule type" value="Genomic_DNA"/>
</dbReference>
<gene>
    <name evidence="2" type="ORF">DPM19_29295</name>
</gene>
<evidence type="ECO:0000313" key="3">
    <source>
        <dbReference type="Proteomes" id="UP000251891"/>
    </source>
</evidence>
<dbReference type="InterPro" id="IPR007278">
    <property type="entry name" value="DUF397"/>
</dbReference>
<dbReference type="Proteomes" id="UP000251891">
    <property type="component" value="Unassembled WGS sequence"/>
</dbReference>
<accession>A0A365GY16</accession>
<name>A0A365GY16_9ACTN</name>
<keyword evidence="3" id="KW-1185">Reference proteome</keyword>
<dbReference type="AlphaFoldDB" id="A0A365GY16"/>
<dbReference type="OrthoDB" id="3431580at2"/>
<reference evidence="2 3" key="1">
    <citation type="submission" date="2018-06" db="EMBL/GenBank/DDBJ databases">
        <title>Actinomadura craniellae sp. nov. isolated from marine sponge Craniella sp.</title>
        <authorList>
            <person name="Li L."/>
            <person name="Xu Q.H."/>
            <person name="Lin H.W."/>
            <person name="Lu Y.H."/>
        </authorList>
    </citation>
    <scope>NUCLEOTIDE SEQUENCE [LARGE SCALE GENOMIC DNA]</scope>
    <source>
        <strain evidence="2 3">LHW63021</strain>
    </source>
</reference>
<organism evidence="2 3">
    <name type="scientific">Actinomadura craniellae</name>
    <dbReference type="NCBI Taxonomy" id="2231787"/>
    <lineage>
        <taxon>Bacteria</taxon>
        <taxon>Bacillati</taxon>
        <taxon>Actinomycetota</taxon>
        <taxon>Actinomycetes</taxon>
        <taxon>Streptosporangiales</taxon>
        <taxon>Thermomonosporaceae</taxon>
        <taxon>Actinomadura</taxon>
    </lineage>
</organism>
<sequence length="68" mass="7271">MAHRDTSRTAWRKSSYSGQNGNCVEIADLNENTIGVRDSTNPAAGHLTLSAGGFAALLARVKRDELTP</sequence>
<evidence type="ECO:0000259" key="1">
    <source>
        <dbReference type="Pfam" id="PF04149"/>
    </source>
</evidence>
<evidence type="ECO:0000313" key="2">
    <source>
        <dbReference type="EMBL" id="RAY11711.1"/>
    </source>
</evidence>
<proteinExistence type="predicted"/>
<dbReference type="RefSeq" id="WP_111871289.1">
    <property type="nucleotide sequence ID" value="NZ_QLYX01000017.1"/>
</dbReference>
<feature type="domain" description="DUF397" evidence="1">
    <location>
        <begin position="10"/>
        <end position="62"/>
    </location>
</feature>
<dbReference type="Pfam" id="PF04149">
    <property type="entry name" value="DUF397"/>
    <property type="match status" value="1"/>
</dbReference>
<comment type="caution">
    <text evidence="2">The sequence shown here is derived from an EMBL/GenBank/DDBJ whole genome shotgun (WGS) entry which is preliminary data.</text>
</comment>